<evidence type="ECO:0000313" key="1">
    <source>
        <dbReference type="EMBL" id="BAG20414.1"/>
    </source>
</evidence>
<dbReference type="Gene3D" id="2.40.10.10">
    <property type="entry name" value="Trypsin-like serine proteases"/>
    <property type="match status" value="2"/>
</dbReference>
<accession>B1VP35</accession>
<dbReference type="AlphaFoldDB" id="B1VP35"/>
<sequence>MTTPQLGFYSLYSPCLLCVETQGEDGELGIGTAFHIGDGYLVTARHVVEGRKLTSLIPASYGSVSLESVEIIYPSDSTVDLAILKTDFSLEYYMRGVRFWGRDDVKKVDHIEIGGHLNDWIGDSMVLMKVVAFGYPPIPTSPDPRLVAVRGEVNTIIDPYVGSRNPLFIISPMARGGFSGGPVLTENGWLLGVVTSSLLTDHAAPELGYGAALTIEPLWEMLFENKIFPASNINLMFELRHGWGLEEDFFPAAKLQQFRDGDTGSREI</sequence>
<dbReference type="KEGG" id="sgr:SGR_3585"/>
<dbReference type="HOGENOM" id="CLU_1061168_0_0_11"/>
<dbReference type="Pfam" id="PF13365">
    <property type="entry name" value="Trypsin_2"/>
    <property type="match status" value="1"/>
</dbReference>
<name>B1VP35_STRGG</name>
<reference evidence="2" key="1">
    <citation type="journal article" date="2008" name="J. Bacteriol.">
        <title>Genome sequence of the streptomycin-producing microorganism Streptomyces griseus IFO 13350.</title>
        <authorList>
            <person name="Ohnishi Y."/>
            <person name="Ishikawa J."/>
            <person name="Hara H."/>
            <person name="Suzuki H."/>
            <person name="Ikenoya M."/>
            <person name="Ikeda H."/>
            <person name="Yamashita A."/>
            <person name="Hattori M."/>
            <person name="Horinouchi S."/>
        </authorList>
    </citation>
    <scope>NUCLEOTIDE SEQUENCE [LARGE SCALE GENOMIC DNA]</scope>
    <source>
        <strain evidence="2">JCM 4626 / NBRC 13350</strain>
    </source>
</reference>
<protein>
    <recommendedName>
        <fullName evidence="3">Serine protease</fullName>
    </recommendedName>
</protein>
<organism evidence="1 2">
    <name type="scientific">Streptomyces griseus subsp. griseus (strain JCM 4626 / CBS 651.72 / NBRC 13350 / KCC S-0626 / ISP 5235)</name>
    <dbReference type="NCBI Taxonomy" id="455632"/>
    <lineage>
        <taxon>Bacteria</taxon>
        <taxon>Bacillati</taxon>
        <taxon>Actinomycetota</taxon>
        <taxon>Actinomycetes</taxon>
        <taxon>Kitasatosporales</taxon>
        <taxon>Streptomycetaceae</taxon>
        <taxon>Streptomyces</taxon>
    </lineage>
</organism>
<dbReference type="EMBL" id="AP009493">
    <property type="protein sequence ID" value="BAG20414.1"/>
    <property type="molecule type" value="Genomic_DNA"/>
</dbReference>
<evidence type="ECO:0000313" key="2">
    <source>
        <dbReference type="Proteomes" id="UP000001685"/>
    </source>
</evidence>
<proteinExistence type="predicted"/>
<dbReference type="InterPro" id="IPR009003">
    <property type="entry name" value="Peptidase_S1_PA"/>
</dbReference>
<dbReference type="Proteomes" id="UP000001685">
    <property type="component" value="Chromosome"/>
</dbReference>
<gene>
    <name evidence="1" type="ordered locus">SGR_3585</name>
</gene>
<dbReference type="InterPro" id="IPR043504">
    <property type="entry name" value="Peptidase_S1_PA_chymotrypsin"/>
</dbReference>
<evidence type="ECO:0008006" key="3">
    <source>
        <dbReference type="Google" id="ProtNLM"/>
    </source>
</evidence>
<dbReference type="SUPFAM" id="SSF50494">
    <property type="entry name" value="Trypsin-like serine proteases"/>
    <property type="match status" value="1"/>
</dbReference>
<dbReference type="RefSeq" id="WP_012380003.1">
    <property type="nucleotide sequence ID" value="NC_010572.1"/>
</dbReference>
<dbReference type="eggNOG" id="ENOG5032V9Q">
    <property type="taxonomic scope" value="Bacteria"/>
</dbReference>